<dbReference type="RefSeq" id="WP_235677935.1">
    <property type="nucleotide sequence ID" value="NZ_AP022595.1"/>
</dbReference>
<proteinExistence type="predicted"/>
<keyword evidence="2" id="KW-1185">Reference proteome</keyword>
<reference evidence="1 2" key="1">
    <citation type="journal article" date="2019" name="Emerg. Microbes Infect.">
        <title>Comprehensive subspecies identification of 175 nontuberculous mycobacteria species based on 7547 genomic profiles.</title>
        <authorList>
            <person name="Matsumoto Y."/>
            <person name="Kinjo T."/>
            <person name="Motooka D."/>
            <person name="Nabeya D."/>
            <person name="Jung N."/>
            <person name="Uechi K."/>
            <person name="Horii T."/>
            <person name="Iida T."/>
            <person name="Fujita J."/>
            <person name="Nakamura S."/>
        </authorList>
    </citation>
    <scope>NUCLEOTIDE SEQUENCE [LARGE SCALE GENOMIC DNA]</scope>
    <source>
        <strain evidence="1 2">JCM 30395</strain>
    </source>
</reference>
<organism evidence="1 2">
    <name type="scientific">Mycolicibacterium sarraceniae</name>
    <dbReference type="NCBI Taxonomy" id="1534348"/>
    <lineage>
        <taxon>Bacteria</taxon>
        <taxon>Bacillati</taxon>
        <taxon>Actinomycetota</taxon>
        <taxon>Actinomycetes</taxon>
        <taxon>Mycobacteriales</taxon>
        <taxon>Mycobacteriaceae</taxon>
        <taxon>Mycolicibacterium</taxon>
    </lineage>
</organism>
<dbReference type="EMBL" id="AP022595">
    <property type="protein sequence ID" value="BBY57834.1"/>
    <property type="molecule type" value="Genomic_DNA"/>
</dbReference>
<accession>A0A7I7SLG6</accession>
<evidence type="ECO:0000313" key="1">
    <source>
        <dbReference type="EMBL" id="BBY57834.1"/>
    </source>
</evidence>
<dbReference type="KEGG" id="msar:MSAR_09700"/>
<evidence type="ECO:0000313" key="2">
    <source>
        <dbReference type="Proteomes" id="UP000466445"/>
    </source>
</evidence>
<dbReference type="Proteomes" id="UP000466445">
    <property type="component" value="Chromosome"/>
</dbReference>
<sequence>MPQWDWGHLSPWGRFDQYRREYDRIADELIRWCTAGHETTATTLAWAVERHPALHRCRVRVQGDAGGAADSAAGLRDQAVESAGQRCAVARHGPDARITLR</sequence>
<protein>
    <submittedName>
        <fullName evidence="1">Uncharacterized protein</fullName>
    </submittedName>
</protein>
<name>A0A7I7SLG6_9MYCO</name>
<dbReference type="AlphaFoldDB" id="A0A7I7SLG6"/>
<gene>
    <name evidence="1" type="ORF">MSAR_09700</name>
</gene>